<feature type="domain" description="Bro-N" evidence="1">
    <location>
        <begin position="28"/>
        <end position="127"/>
    </location>
</feature>
<gene>
    <name evidence="2" type="ORF">SAMN05443999_1218</name>
</gene>
<organism evidence="2 3">
    <name type="scientific">Roseovarius azorensis</name>
    <dbReference type="NCBI Taxonomy" id="1287727"/>
    <lineage>
        <taxon>Bacteria</taxon>
        <taxon>Pseudomonadati</taxon>
        <taxon>Pseudomonadota</taxon>
        <taxon>Alphaproteobacteria</taxon>
        <taxon>Rhodobacterales</taxon>
        <taxon>Roseobacteraceae</taxon>
        <taxon>Roseovarius</taxon>
    </lineage>
</organism>
<evidence type="ECO:0000313" key="3">
    <source>
        <dbReference type="Proteomes" id="UP000199582"/>
    </source>
</evidence>
<accession>A0A1H7XIS4</accession>
<dbReference type="STRING" id="1287727.SAMN05443999_1218"/>
<dbReference type="Proteomes" id="UP000199582">
    <property type="component" value="Unassembled WGS sequence"/>
</dbReference>
<dbReference type="RefSeq" id="WP_093039288.1">
    <property type="nucleotide sequence ID" value="NZ_FOAG01000021.1"/>
</dbReference>
<dbReference type="AlphaFoldDB" id="A0A1H7XIS4"/>
<proteinExistence type="predicted"/>
<reference evidence="2 3" key="1">
    <citation type="submission" date="2016-10" db="EMBL/GenBank/DDBJ databases">
        <authorList>
            <person name="de Groot N.N."/>
        </authorList>
    </citation>
    <scope>NUCLEOTIDE SEQUENCE [LARGE SCALE GENOMIC DNA]</scope>
    <source>
        <strain evidence="2 3">DSM 100674</strain>
    </source>
</reference>
<dbReference type="OrthoDB" id="7856354at2"/>
<dbReference type="EMBL" id="FOAG01000021">
    <property type="protein sequence ID" value="SEM33661.1"/>
    <property type="molecule type" value="Genomic_DNA"/>
</dbReference>
<keyword evidence="3" id="KW-1185">Reference proteome</keyword>
<name>A0A1H7XIS4_9RHOB</name>
<dbReference type="InterPro" id="IPR003497">
    <property type="entry name" value="BRO_N_domain"/>
</dbReference>
<evidence type="ECO:0000313" key="2">
    <source>
        <dbReference type="EMBL" id="SEM33661.1"/>
    </source>
</evidence>
<evidence type="ECO:0000259" key="1">
    <source>
        <dbReference type="SMART" id="SM01040"/>
    </source>
</evidence>
<protein>
    <recommendedName>
        <fullName evidence="1">Bro-N domain-containing protein</fullName>
    </recommendedName>
</protein>
<dbReference type="SMART" id="SM01040">
    <property type="entry name" value="Bro-N"/>
    <property type="match status" value="1"/>
</dbReference>
<sequence>MSSFIDDDGQPVFTDDFTHRVVSYSGKDLDVIETNGNLWLSGAQVAEAMGFPQHKSGGYGRMLKRIAPPDVIKIKDTPFRFTDGRRNGGSLVSPRAILELAYGKKTQGHNPFKAVPVAEWIKETLLPDGTDAEAWSPARKAAVTLEPMFHKTIIAVDEDEQGRSLDPLRPTVPYHGLTDNAPIQPDEVEFCLCPEAWEGLGECWCRGKGGIRSAHPVPFVPYDGTEVIDEEDDCWSPLGQDRTKLLNAAVSF</sequence>